<dbReference type="PROSITE" id="PS51257">
    <property type="entry name" value="PROKAR_LIPOPROTEIN"/>
    <property type="match status" value="1"/>
</dbReference>
<evidence type="ECO:0008006" key="4">
    <source>
        <dbReference type="Google" id="ProtNLM"/>
    </source>
</evidence>
<accession>A0A037ZLM1</accession>
<dbReference type="STRING" id="1454373.ACMU_05515"/>
<keyword evidence="3" id="KW-1185">Reference proteome</keyword>
<evidence type="ECO:0000256" key="1">
    <source>
        <dbReference type="SAM" id="SignalP"/>
    </source>
</evidence>
<keyword evidence="1" id="KW-0732">Signal</keyword>
<comment type="caution">
    <text evidence="2">The sequence shown here is derived from an EMBL/GenBank/DDBJ whole genome shotgun (WGS) entry which is preliminary data.</text>
</comment>
<reference evidence="2 3" key="1">
    <citation type="submission" date="2014-03" db="EMBL/GenBank/DDBJ databases">
        <title>Draft Genome Sequence of Actibacterium mucosum KCTC 23349, a Marine Alphaproteobacterium with Complex Ionic Requirements Isolated from Mediterranean Seawater at Malvarrosa Beach, Valencia, Spain.</title>
        <authorList>
            <person name="Arahal D.R."/>
            <person name="Shao Z."/>
            <person name="Lai Q."/>
            <person name="Pujalte M.J."/>
        </authorList>
    </citation>
    <scope>NUCLEOTIDE SEQUENCE [LARGE SCALE GENOMIC DNA]</scope>
    <source>
        <strain evidence="2 3">KCTC 23349</strain>
    </source>
</reference>
<protein>
    <recommendedName>
        <fullName evidence="4">Lipoprotein</fullName>
    </recommendedName>
</protein>
<feature type="chain" id="PRO_5001564085" description="Lipoprotein" evidence="1">
    <location>
        <begin position="26"/>
        <end position="195"/>
    </location>
</feature>
<dbReference type="Proteomes" id="UP000026249">
    <property type="component" value="Unassembled WGS sequence"/>
</dbReference>
<dbReference type="AlphaFoldDB" id="A0A037ZLM1"/>
<name>A0A037ZLM1_9RHOB</name>
<organism evidence="2 3">
    <name type="scientific">Actibacterium mucosum KCTC 23349</name>
    <dbReference type="NCBI Taxonomy" id="1454373"/>
    <lineage>
        <taxon>Bacteria</taxon>
        <taxon>Pseudomonadati</taxon>
        <taxon>Pseudomonadota</taxon>
        <taxon>Alphaproteobacteria</taxon>
        <taxon>Rhodobacterales</taxon>
        <taxon>Roseobacteraceae</taxon>
        <taxon>Actibacterium</taxon>
    </lineage>
</organism>
<feature type="signal peptide" evidence="1">
    <location>
        <begin position="1"/>
        <end position="25"/>
    </location>
</feature>
<sequence>MKSVLRCLAGLGLLFLAACSVPPPAEVGRAEIDALASGILALDADIDPDEAARAAEIAFAYTAQLRAEYQITDPPLIHNAKVNAGRRPRGLCWHWAEDMQVRLAAENFETLDLHRAIANAFNPILIDHSTVLISAKGDAFDEGMVLDPWRYGGRLFWAPTLEDKRYTWIERSEVFARKLAAGNLKVRDPSTEAVQ</sequence>
<dbReference type="RefSeq" id="WP_051587923.1">
    <property type="nucleotide sequence ID" value="NZ_JFKE01000002.1"/>
</dbReference>
<evidence type="ECO:0000313" key="2">
    <source>
        <dbReference type="EMBL" id="KAJ56402.1"/>
    </source>
</evidence>
<proteinExistence type="predicted"/>
<evidence type="ECO:0000313" key="3">
    <source>
        <dbReference type="Proteomes" id="UP000026249"/>
    </source>
</evidence>
<gene>
    <name evidence="2" type="ORF">ACMU_05515</name>
</gene>
<dbReference type="EMBL" id="JFKE01000002">
    <property type="protein sequence ID" value="KAJ56402.1"/>
    <property type="molecule type" value="Genomic_DNA"/>
</dbReference>